<keyword evidence="5 8" id="KW-0812">Transmembrane</keyword>
<evidence type="ECO:0000256" key="3">
    <source>
        <dbReference type="ARBA" id="ARBA00022448"/>
    </source>
</evidence>
<sequence>MAVNGALAAPSAKRQRRLLADGSNVERRWLLWPPLAFFLLTVAGPVVALVHQALSGEDNAFAEALQSEVFVASVGRTLLLAVVVTAATVLVGTIYALAIAVGPVWVKALLMGGLLISLWTSVMVRTIGWMLLELPTGAIFWLLNKLQLRSSPIEIYQTTAAMYPAMIAVMLPFAVLPILAAVLAFDREQLRAATIFGAGPLLTLGAVVLPTIRQAMISGGVLVFVMSMGFYVTPMLLGGPGNMTVSGIINAQLNTANRADVGAAMSLLLVGGTVAIYLVADRLFKVSERWG</sequence>
<dbReference type="RefSeq" id="WP_131303913.1">
    <property type="nucleotide sequence ID" value="NZ_SJJR01000007.1"/>
</dbReference>
<evidence type="ECO:0000256" key="5">
    <source>
        <dbReference type="ARBA" id="ARBA00022692"/>
    </source>
</evidence>
<keyword evidence="3 8" id="KW-0813">Transport</keyword>
<evidence type="ECO:0000256" key="4">
    <source>
        <dbReference type="ARBA" id="ARBA00022475"/>
    </source>
</evidence>
<name>A0A4V2LWN6_9ACTN</name>
<evidence type="ECO:0000259" key="9">
    <source>
        <dbReference type="PROSITE" id="PS50928"/>
    </source>
</evidence>
<dbReference type="Pfam" id="PF00528">
    <property type="entry name" value="BPD_transp_1"/>
    <property type="match status" value="1"/>
</dbReference>
<dbReference type="SUPFAM" id="SSF161098">
    <property type="entry name" value="MetI-like"/>
    <property type="match status" value="1"/>
</dbReference>
<feature type="transmembrane region" description="Helical" evidence="8">
    <location>
        <begin position="261"/>
        <end position="280"/>
    </location>
</feature>
<keyword evidence="7 8" id="KW-0472">Membrane</keyword>
<dbReference type="CDD" id="cd06261">
    <property type="entry name" value="TM_PBP2"/>
    <property type="match status" value="1"/>
</dbReference>
<organism evidence="10 11">
    <name type="scientific">Micromonospora zingiberis</name>
    <dbReference type="NCBI Taxonomy" id="2053011"/>
    <lineage>
        <taxon>Bacteria</taxon>
        <taxon>Bacillati</taxon>
        <taxon>Actinomycetota</taxon>
        <taxon>Actinomycetes</taxon>
        <taxon>Micromonosporales</taxon>
        <taxon>Micromonosporaceae</taxon>
        <taxon>Micromonospora</taxon>
    </lineage>
</organism>
<dbReference type="InterPro" id="IPR035906">
    <property type="entry name" value="MetI-like_sf"/>
</dbReference>
<dbReference type="PANTHER" id="PTHR42929">
    <property type="entry name" value="INNER MEMBRANE ABC TRANSPORTER PERMEASE PROTEIN YDCU-RELATED-RELATED"/>
    <property type="match status" value="1"/>
</dbReference>
<dbReference type="InterPro" id="IPR000515">
    <property type="entry name" value="MetI-like"/>
</dbReference>
<evidence type="ECO:0000256" key="1">
    <source>
        <dbReference type="ARBA" id="ARBA00004651"/>
    </source>
</evidence>
<keyword evidence="6 8" id="KW-1133">Transmembrane helix</keyword>
<dbReference type="GO" id="GO:0055085">
    <property type="term" value="P:transmembrane transport"/>
    <property type="evidence" value="ECO:0007669"/>
    <property type="project" value="InterPro"/>
</dbReference>
<feature type="transmembrane region" description="Helical" evidence="8">
    <location>
        <begin position="74"/>
        <end position="97"/>
    </location>
</feature>
<keyword evidence="11" id="KW-1185">Reference proteome</keyword>
<dbReference type="EMBL" id="SJJR01000007">
    <property type="protein sequence ID" value="TCB97245.1"/>
    <property type="molecule type" value="Genomic_DNA"/>
</dbReference>
<dbReference type="AlphaFoldDB" id="A0A4V2LWN6"/>
<dbReference type="GO" id="GO:0005886">
    <property type="term" value="C:plasma membrane"/>
    <property type="evidence" value="ECO:0007669"/>
    <property type="project" value="UniProtKB-SubCell"/>
</dbReference>
<protein>
    <submittedName>
        <fullName evidence="10">ABC transporter permease subunit</fullName>
    </submittedName>
</protein>
<reference evidence="10 11" key="1">
    <citation type="submission" date="2019-02" db="EMBL/GenBank/DDBJ databases">
        <title>Jishengella sp. nov., isolated from a root of Zingiber montanum.</title>
        <authorList>
            <person name="Kuncharoen N."/>
            <person name="Kudo T."/>
            <person name="Masahiro Y."/>
            <person name="Ohkuma M."/>
            <person name="Tanasupawat S."/>
        </authorList>
    </citation>
    <scope>NUCLEOTIDE SEQUENCE [LARGE SCALE GENOMIC DNA]</scope>
    <source>
        <strain evidence="10 11">PLAI 1-1</strain>
    </source>
</reference>
<gene>
    <name evidence="10" type="ORF">E0H26_13325</name>
</gene>
<dbReference type="PROSITE" id="PS50928">
    <property type="entry name" value="ABC_TM1"/>
    <property type="match status" value="1"/>
</dbReference>
<evidence type="ECO:0000313" key="11">
    <source>
        <dbReference type="Proteomes" id="UP000292274"/>
    </source>
</evidence>
<evidence type="ECO:0000256" key="8">
    <source>
        <dbReference type="RuleBase" id="RU363032"/>
    </source>
</evidence>
<dbReference type="Gene3D" id="1.10.3720.10">
    <property type="entry name" value="MetI-like"/>
    <property type="match status" value="1"/>
</dbReference>
<feature type="transmembrane region" description="Helical" evidence="8">
    <location>
        <begin position="35"/>
        <end position="54"/>
    </location>
</feature>
<accession>A0A4V2LWN6</accession>
<feature type="transmembrane region" description="Helical" evidence="8">
    <location>
        <begin position="190"/>
        <end position="209"/>
    </location>
</feature>
<evidence type="ECO:0000313" key="10">
    <source>
        <dbReference type="EMBL" id="TCB97245.1"/>
    </source>
</evidence>
<evidence type="ECO:0000256" key="6">
    <source>
        <dbReference type="ARBA" id="ARBA00022989"/>
    </source>
</evidence>
<feature type="transmembrane region" description="Helical" evidence="8">
    <location>
        <begin position="221"/>
        <end position="241"/>
    </location>
</feature>
<dbReference type="OrthoDB" id="6496035at2"/>
<feature type="domain" description="ABC transmembrane type-1" evidence="9">
    <location>
        <begin position="74"/>
        <end position="280"/>
    </location>
</feature>
<comment type="caution">
    <text evidence="10">The sequence shown here is derived from an EMBL/GenBank/DDBJ whole genome shotgun (WGS) entry which is preliminary data.</text>
</comment>
<feature type="transmembrane region" description="Helical" evidence="8">
    <location>
        <begin position="127"/>
        <end position="144"/>
    </location>
</feature>
<evidence type="ECO:0000256" key="7">
    <source>
        <dbReference type="ARBA" id="ARBA00023136"/>
    </source>
</evidence>
<dbReference type="Proteomes" id="UP000292274">
    <property type="component" value="Unassembled WGS sequence"/>
</dbReference>
<evidence type="ECO:0000256" key="2">
    <source>
        <dbReference type="ARBA" id="ARBA00007069"/>
    </source>
</evidence>
<feature type="transmembrane region" description="Helical" evidence="8">
    <location>
        <begin position="165"/>
        <end position="184"/>
    </location>
</feature>
<comment type="subcellular location">
    <subcellularLocation>
        <location evidence="1 8">Cell membrane</location>
        <topology evidence="1 8">Multi-pass membrane protein</topology>
    </subcellularLocation>
</comment>
<comment type="similarity">
    <text evidence="2">Belongs to the binding-protein-dependent transport system permease family. CysTW subfamily.</text>
</comment>
<dbReference type="PANTHER" id="PTHR42929:SF5">
    <property type="entry name" value="ABC TRANSPORTER PERMEASE PROTEIN"/>
    <property type="match status" value="1"/>
</dbReference>
<proteinExistence type="inferred from homology"/>
<keyword evidence="4" id="KW-1003">Cell membrane</keyword>